<evidence type="ECO:0000313" key="1">
    <source>
        <dbReference type="EMBL" id="EJN57145.1"/>
    </source>
</evidence>
<evidence type="ECO:0000313" key="2">
    <source>
        <dbReference type="Proteomes" id="UP000007813"/>
    </source>
</evidence>
<reference evidence="1 2" key="1">
    <citation type="journal article" date="2012" name="J. Bacteriol.">
        <title>Draft Genome Sequence of the Extremely Halophilic Archaeon Halogranum salarium B-1T.</title>
        <authorList>
            <person name="Kim K.K."/>
            <person name="Lee K.C."/>
            <person name="Lee J.S."/>
        </authorList>
    </citation>
    <scope>NUCLEOTIDE SEQUENCE [LARGE SCALE GENOMIC DNA]</scope>
    <source>
        <strain evidence="1 2">B-1</strain>
    </source>
</reference>
<gene>
    <name evidence="1" type="ORF">HSB1_45310</name>
</gene>
<dbReference type="Proteomes" id="UP000007813">
    <property type="component" value="Unassembled WGS sequence"/>
</dbReference>
<name>J2Z937_9EURY</name>
<dbReference type="EMBL" id="ALJD01000016">
    <property type="protein sequence ID" value="EJN57145.1"/>
    <property type="molecule type" value="Genomic_DNA"/>
</dbReference>
<dbReference type="AlphaFoldDB" id="J2Z937"/>
<accession>J2Z937</accession>
<organism evidence="1 2">
    <name type="scientific">Halogranum salarium B-1</name>
    <dbReference type="NCBI Taxonomy" id="1210908"/>
    <lineage>
        <taxon>Archaea</taxon>
        <taxon>Methanobacteriati</taxon>
        <taxon>Methanobacteriota</taxon>
        <taxon>Stenosarchaea group</taxon>
        <taxon>Halobacteria</taxon>
        <taxon>Halobacteriales</taxon>
        <taxon>Haloferacaceae</taxon>
    </lineage>
</organism>
<proteinExistence type="predicted"/>
<protein>
    <submittedName>
        <fullName evidence="1">Uncharacterized protein</fullName>
    </submittedName>
</protein>
<sequence>MLYVRTPYSELQFRTCRTGVVRPNRVDRNDTIQSDTATT</sequence>
<comment type="caution">
    <text evidence="1">The sequence shown here is derived from an EMBL/GenBank/DDBJ whole genome shotgun (WGS) entry which is preliminary data.</text>
</comment>